<dbReference type="InterPro" id="IPR036770">
    <property type="entry name" value="Ankyrin_rpt-contain_sf"/>
</dbReference>
<dbReference type="PANTHER" id="PTHR10039">
    <property type="entry name" value="AMELOGENIN"/>
    <property type="match status" value="1"/>
</dbReference>
<sequence length="574" mass="65222">MVYDSYGLRFFEASMDTKAGSVICVLDALDESDQNGLQTFVDCLSEFWLFNPYAPRLKFILTTRGYPQILNKFNRLSHTTVSFDGEDDDEVGSRSRLEQEIDNVTQDRLDELFEQRRDIGEKSKRIIKTGLSQKGFKQATYLWMHLMFEILEKTYPRNPKDWGKLFEGPPGDIAQVYDKLLQHVSSGEKDAVRATLGLIIIATQPLTAGELVMALNARDNVDNLRSSDFYEDLPTPIEFVSWLHRGCGSFVSVFAGKVYLIHQTAREFLITAENGNTKNPSTSVWQGSIVETEAHRHMAESCAVSLSLDEMHALHFDQQVQRRRSVPNSYDDHLSLWAMFTDYAADNLIVHFLMCRHQLEGHTSDRMADIGEEYTEIFSALFHREESELLRHILAGHSQLEHFQTLLSYIGVDCYGSPESVPNVYRVMCAACRQDSVHLLKCALEIWEKDEKRKDYSKSILGEDSLFLLLLPHFAARGNATLCLHYLHSRGFDMGVQGPDDETSLHVAAEAGFLEAMSVLIGFDVSTTTLDNRKRTALVLAMATNAGTWDLVEEFLASRHDREEQFLTVFSIHV</sequence>
<dbReference type="AlphaFoldDB" id="A0A8H6J210"/>
<dbReference type="PANTHER" id="PTHR10039:SF17">
    <property type="entry name" value="FUNGAL STAND N-TERMINAL GOODBYE DOMAIN-CONTAINING PROTEIN-RELATED"/>
    <property type="match status" value="1"/>
</dbReference>
<dbReference type="Pfam" id="PF12796">
    <property type="entry name" value="Ank_2"/>
    <property type="match status" value="1"/>
</dbReference>
<proteinExistence type="predicted"/>
<dbReference type="Proteomes" id="UP000652219">
    <property type="component" value="Unassembled WGS sequence"/>
</dbReference>
<protein>
    <submittedName>
        <fullName evidence="3">Ankyrin repeat protein</fullName>
    </submittedName>
</protein>
<evidence type="ECO:0000256" key="1">
    <source>
        <dbReference type="PROSITE-ProRule" id="PRU00023"/>
    </source>
</evidence>
<feature type="domain" description="GPI inositol-deacylase winged helix" evidence="2">
    <location>
        <begin position="186"/>
        <end position="271"/>
    </location>
</feature>
<keyword evidence="4" id="KW-1185">Reference proteome</keyword>
<feature type="repeat" description="ANK" evidence="1">
    <location>
        <begin position="500"/>
        <end position="532"/>
    </location>
</feature>
<gene>
    <name evidence="3" type="ORF">CSOJ01_09813</name>
</gene>
<evidence type="ECO:0000259" key="2">
    <source>
        <dbReference type="Pfam" id="PF22939"/>
    </source>
</evidence>
<name>A0A8H6J210_9PEZI</name>
<organism evidence="3 4">
    <name type="scientific">Colletotrichum sojae</name>
    <dbReference type="NCBI Taxonomy" id="2175907"/>
    <lineage>
        <taxon>Eukaryota</taxon>
        <taxon>Fungi</taxon>
        <taxon>Dikarya</taxon>
        <taxon>Ascomycota</taxon>
        <taxon>Pezizomycotina</taxon>
        <taxon>Sordariomycetes</taxon>
        <taxon>Hypocreomycetidae</taxon>
        <taxon>Glomerellales</taxon>
        <taxon>Glomerellaceae</taxon>
        <taxon>Colletotrichum</taxon>
        <taxon>Colletotrichum orchidearum species complex</taxon>
    </lineage>
</organism>
<dbReference type="Pfam" id="PF22939">
    <property type="entry name" value="WHD_GPIID"/>
    <property type="match status" value="1"/>
</dbReference>
<dbReference type="EMBL" id="WIGN01000194">
    <property type="protein sequence ID" value="KAF6804970.1"/>
    <property type="molecule type" value="Genomic_DNA"/>
</dbReference>
<keyword evidence="1" id="KW-0040">ANK repeat</keyword>
<evidence type="ECO:0000313" key="3">
    <source>
        <dbReference type="EMBL" id="KAF6804970.1"/>
    </source>
</evidence>
<dbReference type="InterPro" id="IPR002110">
    <property type="entry name" value="Ankyrin_rpt"/>
</dbReference>
<dbReference type="PROSITE" id="PS50088">
    <property type="entry name" value="ANK_REPEAT"/>
    <property type="match status" value="1"/>
</dbReference>
<accession>A0A8H6J210</accession>
<dbReference type="InterPro" id="IPR054471">
    <property type="entry name" value="GPIID_WHD"/>
</dbReference>
<comment type="caution">
    <text evidence="3">The sequence shown here is derived from an EMBL/GenBank/DDBJ whole genome shotgun (WGS) entry which is preliminary data.</text>
</comment>
<evidence type="ECO:0000313" key="4">
    <source>
        <dbReference type="Proteomes" id="UP000652219"/>
    </source>
</evidence>
<dbReference type="Gene3D" id="1.25.40.20">
    <property type="entry name" value="Ankyrin repeat-containing domain"/>
    <property type="match status" value="1"/>
</dbReference>
<dbReference type="SUPFAM" id="SSF48403">
    <property type="entry name" value="Ankyrin repeat"/>
    <property type="match status" value="1"/>
</dbReference>
<reference evidence="3 4" key="1">
    <citation type="journal article" date="2020" name="Phytopathology">
        <title>Genome Sequence Resources of Colletotrichum truncatum, C. plurivorum, C. musicola, and C. sojae: Four Species Pathogenic to Soybean (Glycine max).</title>
        <authorList>
            <person name="Rogerio F."/>
            <person name="Boufleur T.R."/>
            <person name="Ciampi-Guillardi M."/>
            <person name="Sukno S.A."/>
            <person name="Thon M.R."/>
            <person name="Massola Junior N.S."/>
            <person name="Baroncelli R."/>
        </authorList>
    </citation>
    <scope>NUCLEOTIDE SEQUENCE [LARGE SCALE GENOMIC DNA]</scope>
    <source>
        <strain evidence="3 4">LFN0009</strain>
    </source>
</reference>